<dbReference type="SMART" id="SM00327">
    <property type="entry name" value="VWA"/>
    <property type="match status" value="1"/>
</dbReference>
<dbReference type="GeneID" id="116307829"/>
<feature type="domain" description="VWFA" evidence="3">
    <location>
        <begin position="106"/>
        <end position="291"/>
    </location>
</feature>
<organism evidence="4 5">
    <name type="scientific">Actinia tenebrosa</name>
    <name type="common">Australian red waratah sea anemone</name>
    <dbReference type="NCBI Taxonomy" id="6105"/>
    <lineage>
        <taxon>Eukaryota</taxon>
        <taxon>Metazoa</taxon>
        <taxon>Cnidaria</taxon>
        <taxon>Anthozoa</taxon>
        <taxon>Hexacorallia</taxon>
        <taxon>Actiniaria</taxon>
        <taxon>Actiniidae</taxon>
        <taxon>Actinia</taxon>
    </lineage>
</organism>
<dbReference type="PANTHER" id="PTHR24020:SF20">
    <property type="entry name" value="PH DOMAIN-CONTAINING PROTEIN"/>
    <property type="match status" value="1"/>
</dbReference>
<feature type="signal peptide" evidence="2">
    <location>
        <begin position="1"/>
        <end position="30"/>
    </location>
</feature>
<feature type="compositionally biased region" description="Low complexity" evidence="1">
    <location>
        <begin position="303"/>
        <end position="314"/>
    </location>
</feature>
<keyword evidence="4" id="KW-1185">Reference proteome</keyword>
<dbReference type="AlphaFoldDB" id="A0A6P8J883"/>
<feature type="region of interest" description="Disordered" evidence="1">
    <location>
        <begin position="295"/>
        <end position="329"/>
    </location>
</feature>
<accession>A0A6P8J883</accession>
<dbReference type="RefSeq" id="XP_031574008.1">
    <property type="nucleotide sequence ID" value="XM_031718148.1"/>
</dbReference>
<dbReference type="InterPro" id="IPR036465">
    <property type="entry name" value="vWFA_dom_sf"/>
</dbReference>
<dbReference type="KEGG" id="aten:116307829"/>
<feature type="chain" id="PRO_5027684915" description="VWFA domain-containing protein" evidence="2">
    <location>
        <begin position="31"/>
        <end position="491"/>
    </location>
</feature>
<dbReference type="Gene3D" id="3.40.50.410">
    <property type="entry name" value="von Willebrand factor, type A domain"/>
    <property type="match status" value="1"/>
</dbReference>
<sequence length="491" mass="53216">MIVNEIIYFFASRQAMIFILLLSSCLCVTAENGYGYEVEVQPLNEAPDTAQPFKGVPTGRYTFLDAIKTPQNPGNQPALDKGRTPEMRLGLNTVHSQNPDNQYVMDLVLVLDSSYSITLFGWMKIKNAAKKLIDSLNISPQGTHVAIMKYSTDVETYYMFDPKASKDKLKQLLDNLQFDGEWSRLDIAMQSVDRHVFVPIGGARLGKVPKAVVIFSDGKSDGPTAPEEEIDWQQRLVEPLNSLRNKNVDIFSVAAGVPDKDALEAITGSSARVFDIDSVDNLVAAIKAESLQITPPLPPLPPAAAAAPTTSATTPPTPTTTPLPTPSPQAAETTILSNIITLTTQETCTAIETLTLTTLVASTPVTTVITTETQTTLLTATETASTVVETATQTDTVTETVTATTTEPLTSTAKITATSTVAATATATKMVTLTTMVEVTSTTYAKAVATPIPITLVGSVERKKKKKIPRAKRWYEDYLPKFVHRWMAIKE</sequence>
<dbReference type="Pfam" id="PF00092">
    <property type="entry name" value="VWA"/>
    <property type="match status" value="1"/>
</dbReference>
<dbReference type="OrthoDB" id="5972152at2759"/>
<evidence type="ECO:0000256" key="1">
    <source>
        <dbReference type="SAM" id="MobiDB-lite"/>
    </source>
</evidence>
<dbReference type="PROSITE" id="PS50234">
    <property type="entry name" value="VWFA"/>
    <property type="match status" value="1"/>
</dbReference>
<reference evidence="5" key="1">
    <citation type="submission" date="2025-08" db="UniProtKB">
        <authorList>
            <consortium name="RefSeq"/>
        </authorList>
    </citation>
    <scope>IDENTIFICATION</scope>
    <source>
        <tissue evidence="5">Tentacle</tissue>
    </source>
</reference>
<keyword evidence="2" id="KW-0732">Signal</keyword>
<evidence type="ECO:0000259" key="3">
    <source>
        <dbReference type="PROSITE" id="PS50234"/>
    </source>
</evidence>
<evidence type="ECO:0000313" key="4">
    <source>
        <dbReference type="Proteomes" id="UP000515163"/>
    </source>
</evidence>
<feature type="compositionally biased region" description="Pro residues" evidence="1">
    <location>
        <begin position="315"/>
        <end position="327"/>
    </location>
</feature>
<dbReference type="PANTHER" id="PTHR24020">
    <property type="entry name" value="COLLAGEN ALPHA"/>
    <property type="match status" value="1"/>
</dbReference>
<proteinExistence type="predicted"/>
<name>A0A6P8J883_ACTTE</name>
<dbReference type="InterPro" id="IPR050525">
    <property type="entry name" value="ECM_Assembly_Org"/>
</dbReference>
<dbReference type="InParanoid" id="A0A6P8J883"/>
<protein>
    <recommendedName>
        <fullName evidence="3">VWFA domain-containing protein</fullName>
    </recommendedName>
</protein>
<dbReference type="Proteomes" id="UP000515163">
    <property type="component" value="Unplaced"/>
</dbReference>
<dbReference type="PRINTS" id="PR00453">
    <property type="entry name" value="VWFADOMAIN"/>
</dbReference>
<gene>
    <name evidence="5" type="primary">LOC116307829</name>
</gene>
<dbReference type="CDD" id="cd01450">
    <property type="entry name" value="vWFA_subfamily_ECM"/>
    <property type="match status" value="1"/>
</dbReference>
<dbReference type="SUPFAM" id="SSF53300">
    <property type="entry name" value="vWA-like"/>
    <property type="match status" value="1"/>
</dbReference>
<evidence type="ECO:0000313" key="5">
    <source>
        <dbReference type="RefSeq" id="XP_031574008.1"/>
    </source>
</evidence>
<dbReference type="InterPro" id="IPR002035">
    <property type="entry name" value="VWF_A"/>
</dbReference>
<evidence type="ECO:0000256" key="2">
    <source>
        <dbReference type="SAM" id="SignalP"/>
    </source>
</evidence>